<dbReference type="KEGG" id="csq:CSCA_3381"/>
<proteinExistence type="predicted"/>
<accession>A0A0E3GRL0</accession>
<protein>
    <submittedName>
        <fullName evidence="1">Transposase family protein</fullName>
    </submittedName>
</protein>
<dbReference type="EMBL" id="CP009933">
    <property type="protein sequence ID" value="AKA70506.1"/>
    <property type="molecule type" value="Genomic_DNA"/>
</dbReference>
<dbReference type="STRING" id="1548.CSCA_3381"/>
<reference evidence="1 2" key="1">
    <citation type="journal article" date="2015" name="J. Biotechnol.">
        <title>Complete genome sequence of a malodorant-producing acetogen, Clostridium scatologenes ATCC 25775(T).</title>
        <authorList>
            <person name="Zhu Z."/>
            <person name="Guo T."/>
            <person name="Zheng H."/>
            <person name="Song T."/>
            <person name="Ouyang P."/>
            <person name="Xie J."/>
        </authorList>
    </citation>
    <scope>NUCLEOTIDE SEQUENCE [LARGE SCALE GENOMIC DNA]</scope>
    <source>
        <strain evidence="1 2">ATCC 25775</strain>
    </source>
</reference>
<keyword evidence="2" id="KW-1185">Reference proteome</keyword>
<dbReference type="Proteomes" id="UP000033115">
    <property type="component" value="Chromosome"/>
</dbReference>
<dbReference type="AlphaFoldDB" id="A0A0E3GRL0"/>
<evidence type="ECO:0000313" key="1">
    <source>
        <dbReference type="EMBL" id="AKA70506.1"/>
    </source>
</evidence>
<sequence length="86" mass="9665">MKEIVNIPGFSQLSKSQQIEILNLKDNFIGLGKSSKVSKGAKNWDEWVGHSKLGEVPSDVRNNMLELESSARAELQKAIEERLKKL</sequence>
<dbReference type="HOGENOM" id="CLU_109703_1_0_9"/>
<organism evidence="1 2">
    <name type="scientific">Clostridium scatologenes</name>
    <dbReference type="NCBI Taxonomy" id="1548"/>
    <lineage>
        <taxon>Bacteria</taxon>
        <taxon>Bacillati</taxon>
        <taxon>Bacillota</taxon>
        <taxon>Clostridia</taxon>
        <taxon>Eubacteriales</taxon>
        <taxon>Clostridiaceae</taxon>
        <taxon>Clostridium</taxon>
    </lineage>
</organism>
<name>A0A0E3GRL0_CLOSL</name>
<dbReference type="RefSeq" id="WP_052712592.1">
    <property type="nucleotide sequence ID" value="NZ_CP009933.1"/>
</dbReference>
<gene>
    <name evidence="1" type="ORF">CSCA_3381</name>
</gene>
<evidence type="ECO:0000313" key="2">
    <source>
        <dbReference type="Proteomes" id="UP000033115"/>
    </source>
</evidence>